<dbReference type="InterPro" id="IPR027417">
    <property type="entry name" value="P-loop_NTPase"/>
</dbReference>
<dbReference type="Pfam" id="PF01335">
    <property type="entry name" value="DED"/>
    <property type="match status" value="1"/>
</dbReference>
<dbReference type="GeneID" id="136074341"/>
<evidence type="ECO:0000256" key="1">
    <source>
        <dbReference type="ARBA" id="ARBA00004496"/>
    </source>
</evidence>
<organism evidence="6 7">
    <name type="scientific">Hydra vulgaris</name>
    <name type="common">Hydra</name>
    <name type="synonym">Hydra attenuata</name>
    <dbReference type="NCBI Taxonomy" id="6087"/>
    <lineage>
        <taxon>Eukaryota</taxon>
        <taxon>Metazoa</taxon>
        <taxon>Cnidaria</taxon>
        <taxon>Hydrozoa</taxon>
        <taxon>Hydroidolina</taxon>
        <taxon>Anthoathecata</taxon>
        <taxon>Aplanulata</taxon>
        <taxon>Hydridae</taxon>
        <taxon>Hydra</taxon>
    </lineage>
</organism>
<evidence type="ECO:0000313" key="7">
    <source>
        <dbReference type="RefSeq" id="XP_065642719.1"/>
    </source>
</evidence>
<dbReference type="Gene3D" id="1.10.533.10">
    <property type="entry name" value="Death Domain, Fas"/>
    <property type="match status" value="1"/>
</dbReference>
<keyword evidence="4" id="KW-1133">Transmembrane helix</keyword>
<dbReference type="SUPFAM" id="SSF52540">
    <property type="entry name" value="P-loop containing nucleoside triphosphate hydrolases"/>
    <property type="match status" value="1"/>
</dbReference>
<reference evidence="6" key="1">
    <citation type="submission" date="2025-05" db="UniProtKB">
        <authorList>
            <consortium name="RefSeq"/>
        </authorList>
    </citation>
    <scope>NUCLEOTIDE SEQUENCE [LARGE SCALE GENOMIC DNA]</scope>
</reference>
<evidence type="ECO:0000256" key="2">
    <source>
        <dbReference type="ARBA" id="ARBA00022490"/>
    </source>
</evidence>
<evidence type="ECO:0000259" key="5">
    <source>
        <dbReference type="PROSITE" id="PS50168"/>
    </source>
</evidence>
<keyword evidence="3" id="KW-0677">Repeat</keyword>
<dbReference type="CDD" id="cd00045">
    <property type="entry name" value="DED"/>
    <property type="match status" value="1"/>
</dbReference>
<dbReference type="PANTHER" id="PTHR45690">
    <property type="entry name" value="NACHT, LRR AND PYD DOMAINS-CONTAINING PROTEIN 12"/>
    <property type="match status" value="1"/>
</dbReference>
<dbReference type="InterPro" id="IPR011029">
    <property type="entry name" value="DEATH-like_dom_sf"/>
</dbReference>
<dbReference type="InterPro" id="IPR001875">
    <property type="entry name" value="DED_dom"/>
</dbReference>
<dbReference type="PROSITE" id="PS50168">
    <property type="entry name" value="DED"/>
    <property type="match status" value="1"/>
</dbReference>
<keyword evidence="2" id="KW-0963">Cytoplasm</keyword>
<keyword evidence="6" id="KW-1185">Reference proteome</keyword>
<protein>
    <submittedName>
        <fullName evidence="7">Uncharacterized protein LOC136074341</fullName>
    </submittedName>
</protein>
<gene>
    <name evidence="7" type="primary">LOC136074341</name>
</gene>
<dbReference type="Pfam" id="PF05729">
    <property type="entry name" value="NACHT"/>
    <property type="match status" value="1"/>
</dbReference>
<dbReference type="PANTHER" id="PTHR45690:SF19">
    <property type="entry name" value="NACHT, LRR AND PYD DOMAINS-CONTAINING PROTEIN 3"/>
    <property type="match status" value="1"/>
</dbReference>
<keyword evidence="4" id="KW-0812">Transmembrane</keyword>
<evidence type="ECO:0000256" key="4">
    <source>
        <dbReference type="SAM" id="Phobius"/>
    </source>
</evidence>
<accession>A0ABM4B1T0</accession>
<keyword evidence="4" id="KW-0472">Membrane</keyword>
<dbReference type="InterPro" id="IPR007111">
    <property type="entry name" value="NACHT_NTPase"/>
</dbReference>
<dbReference type="InterPro" id="IPR029495">
    <property type="entry name" value="NACHT-assoc"/>
</dbReference>
<proteinExistence type="predicted"/>
<dbReference type="SUPFAM" id="SSF47986">
    <property type="entry name" value="DEATH domain"/>
    <property type="match status" value="1"/>
</dbReference>
<comment type="subcellular location">
    <subcellularLocation>
        <location evidence="1">Cytoplasm</location>
    </subcellularLocation>
</comment>
<evidence type="ECO:0000313" key="6">
    <source>
        <dbReference type="Proteomes" id="UP001652625"/>
    </source>
</evidence>
<dbReference type="Gene3D" id="3.40.50.300">
    <property type="entry name" value="P-loop containing nucleotide triphosphate hydrolases"/>
    <property type="match status" value="1"/>
</dbReference>
<sequence length="838" mass="98160">MNNEILNSSKLEQVKVHQTTVQGAGSQLLRNFCVAEQKLRKTYAKYFLRNYLVFTTLSQHLRKVKHFKEMDSKKYKSLLLKIEQNLLGQDVESIKFYYSQQIGVGGCEKITTPIELLKALEQRRLLGIDNYDAFVEVLEKIGRLDLAEFFSVIMIIIVMIMNISNIVMMTLLEIVLFYLDLSRVSSKLKKFYRERYEKTSEPQPPFRASKNVDLIQKFVDLCIVDAVTAQKGVFSAEREIFLEKQMSYTPISYSEIFIKENSVTLISGIAGIGKTWLLMKCLLDWSNNLIWKNVDLVFYFECRWLNQYPKISNINELLNFFYKNILNNFNISNHTALFIIDGLDEFKYFHELLNPSVKCNYPIVNTLAEIQKYKYVIAGRVYAIDQYQDLLFEQSNKLTIQIMGFNENGINNYVENHVMEKKEVVKTTLKESPIAKAMASVPFYLSLMCKILSGSTEINSNSFLTMTDLYANILLYFMQKHIFRTNKLIYEIMEDSSKKKYILDICKIAYKFFVENKIIFSKKEIQAFISDFDKDESNFLGFIEKIETNLECYYQFAHLTIMEFCASVYAYNCLSSYEIMDNLRLNSCLSMICGLGNKNQYSLLKFLVNLSSLNKSLPRFSIYRNSFSGNKVISCTGIIWILDGLIKSRGLKKYDANTLFIECFYESQSSFTDEIKSIFDKQGRWGIHIYNGKTSYLTSCENYFVKSYIKSGGKLSVLRVDKNILSEEEKNLLNCCLTNVFVVELIHLINFEGWKPNTKIEWLKIVLTYRELKKEDFEENFLPWINLCEVLWLGLNDKIDFIKDIYEWIRNLDIKSFYITYRCEKFCNLDELKNFIKC</sequence>
<dbReference type="InterPro" id="IPR050637">
    <property type="entry name" value="NLRP_innate_immun_reg"/>
</dbReference>
<dbReference type="RefSeq" id="XP_065642719.1">
    <property type="nucleotide sequence ID" value="XM_065786647.1"/>
</dbReference>
<dbReference type="Proteomes" id="UP001652625">
    <property type="component" value="Chromosome 01"/>
</dbReference>
<feature type="domain" description="DED" evidence="5">
    <location>
        <begin position="74"/>
        <end position="152"/>
    </location>
</feature>
<reference evidence="7" key="2">
    <citation type="submission" date="2025-08" db="UniProtKB">
        <authorList>
            <consortium name="RefSeq"/>
        </authorList>
    </citation>
    <scope>IDENTIFICATION</scope>
</reference>
<name>A0ABM4B1T0_HYDVU</name>
<feature type="transmembrane region" description="Helical" evidence="4">
    <location>
        <begin position="149"/>
        <end position="179"/>
    </location>
</feature>
<dbReference type="SMART" id="SM01288">
    <property type="entry name" value="FISNA"/>
    <property type="match status" value="1"/>
</dbReference>
<evidence type="ECO:0000256" key="3">
    <source>
        <dbReference type="ARBA" id="ARBA00022737"/>
    </source>
</evidence>